<evidence type="ECO:0000313" key="1">
    <source>
        <dbReference type="EMBL" id="SVA80038.1"/>
    </source>
</evidence>
<dbReference type="InterPro" id="IPR016477">
    <property type="entry name" value="Fructo-/Ketosamine-3-kinase"/>
</dbReference>
<sequence length="266" mass="30271">MAAKQPIHLRTHSQEAVYFLKVGSKNDVNRFVAEARGLELIALTNTVHTPEVFSVGNAGDNAYILMEFIDMGPQTSHSALELGKQLASMHKTTTNSFGLNQTNWIGLTKQFNKQETDWVVFYRDQRLLPQLELAYSKGYTTALEEKATNLLNNLNVFFEDYSPVPSLLHGDLWSGNWGTFCNKKPVIFDPAVYYGDREADIAMTLLFGGFSQEFYESYSSVWPISLGFNIRQDLYNFYHVLNHLNIFGSSYLLQSENLLDKLILKL</sequence>
<dbReference type="AlphaFoldDB" id="A0A381YSM4"/>
<dbReference type="PIRSF" id="PIRSF006221">
    <property type="entry name" value="Ketosamine-3-kinase"/>
    <property type="match status" value="1"/>
</dbReference>
<organism evidence="1">
    <name type="scientific">marine metagenome</name>
    <dbReference type="NCBI Taxonomy" id="408172"/>
    <lineage>
        <taxon>unclassified sequences</taxon>
        <taxon>metagenomes</taxon>
        <taxon>ecological metagenomes</taxon>
    </lineage>
</organism>
<dbReference type="EMBL" id="UINC01018965">
    <property type="protein sequence ID" value="SVA80038.1"/>
    <property type="molecule type" value="Genomic_DNA"/>
</dbReference>
<evidence type="ECO:0008006" key="2">
    <source>
        <dbReference type="Google" id="ProtNLM"/>
    </source>
</evidence>
<dbReference type="SUPFAM" id="SSF56112">
    <property type="entry name" value="Protein kinase-like (PK-like)"/>
    <property type="match status" value="1"/>
</dbReference>
<reference evidence="1" key="1">
    <citation type="submission" date="2018-05" db="EMBL/GenBank/DDBJ databases">
        <authorList>
            <person name="Lanie J.A."/>
            <person name="Ng W.-L."/>
            <person name="Kazmierczak K.M."/>
            <person name="Andrzejewski T.M."/>
            <person name="Davidsen T.M."/>
            <person name="Wayne K.J."/>
            <person name="Tettelin H."/>
            <person name="Glass J.I."/>
            <person name="Rusch D."/>
            <person name="Podicherti R."/>
            <person name="Tsui H.-C.T."/>
            <person name="Winkler M.E."/>
        </authorList>
    </citation>
    <scope>NUCLEOTIDE SEQUENCE</scope>
</reference>
<dbReference type="Gene3D" id="3.30.200.20">
    <property type="entry name" value="Phosphorylase Kinase, domain 1"/>
    <property type="match status" value="1"/>
</dbReference>
<dbReference type="PANTHER" id="PTHR12149:SF8">
    <property type="entry name" value="PROTEIN-RIBULOSAMINE 3-KINASE"/>
    <property type="match status" value="1"/>
</dbReference>
<dbReference type="Gene3D" id="3.90.1200.10">
    <property type="match status" value="1"/>
</dbReference>
<dbReference type="PANTHER" id="PTHR12149">
    <property type="entry name" value="FRUCTOSAMINE 3 KINASE-RELATED PROTEIN"/>
    <property type="match status" value="1"/>
</dbReference>
<protein>
    <recommendedName>
        <fullName evidence="2">Aminoglycoside phosphotransferase domain-containing protein</fullName>
    </recommendedName>
</protein>
<proteinExistence type="predicted"/>
<dbReference type="Pfam" id="PF03881">
    <property type="entry name" value="Fructosamin_kin"/>
    <property type="match status" value="1"/>
</dbReference>
<gene>
    <name evidence="1" type="ORF">METZ01_LOCUS132892</name>
</gene>
<dbReference type="InterPro" id="IPR011009">
    <property type="entry name" value="Kinase-like_dom_sf"/>
</dbReference>
<accession>A0A381YSM4</accession>
<name>A0A381YSM4_9ZZZZ</name>